<feature type="non-terminal residue" evidence="5">
    <location>
        <position position="1"/>
    </location>
</feature>
<dbReference type="GO" id="GO:0046872">
    <property type="term" value="F:metal ion binding"/>
    <property type="evidence" value="ECO:0007669"/>
    <property type="project" value="UniProtKB-KW"/>
</dbReference>
<comment type="caution">
    <text evidence="5">The sequence shown here is derived from an EMBL/GenBank/DDBJ whole genome shotgun (WGS) entry which is preliminary data.</text>
</comment>
<dbReference type="Gene3D" id="3.40.50.11900">
    <property type="match status" value="1"/>
</dbReference>
<keyword evidence="3" id="KW-0408">Iron</keyword>
<dbReference type="PANTHER" id="PTHR30548:SF5">
    <property type="entry name" value="SUBUNIT OF OXYGEN-SENSITIVE 2-HYDROXYISOCAPROYL-COA DEHYDRATASE"/>
    <property type="match status" value="1"/>
</dbReference>
<reference evidence="5" key="1">
    <citation type="submission" date="2020-07" db="EMBL/GenBank/DDBJ databases">
        <title>Huge and variable diversity of episymbiotic CPR bacteria and DPANN archaea in groundwater ecosystems.</title>
        <authorList>
            <person name="He C.Y."/>
            <person name="Keren R."/>
            <person name="Whittaker M."/>
            <person name="Farag I.F."/>
            <person name="Doudna J."/>
            <person name="Cate J.H.D."/>
            <person name="Banfield J.F."/>
        </authorList>
    </citation>
    <scope>NUCLEOTIDE SEQUENCE</scope>
    <source>
        <strain evidence="5">NC_groundwater_672_Ag_B-0.1um_62_36</strain>
    </source>
</reference>
<dbReference type="Proteomes" id="UP000769766">
    <property type="component" value="Unassembled WGS sequence"/>
</dbReference>
<accession>A0A932G085</accession>
<dbReference type="InterPro" id="IPR010327">
    <property type="entry name" value="FldB/FldC_alpha/beta"/>
</dbReference>
<dbReference type="Pfam" id="PF06050">
    <property type="entry name" value="HGD-D"/>
    <property type="match status" value="1"/>
</dbReference>
<gene>
    <name evidence="5" type="ORF">HYY20_04775</name>
</gene>
<name>A0A932G085_UNCTE</name>
<evidence type="ECO:0000256" key="3">
    <source>
        <dbReference type="ARBA" id="ARBA00023004"/>
    </source>
</evidence>
<evidence type="ECO:0000313" key="6">
    <source>
        <dbReference type="Proteomes" id="UP000769766"/>
    </source>
</evidence>
<evidence type="ECO:0000256" key="1">
    <source>
        <dbReference type="ARBA" id="ARBA00005806"/>
    </source>
</evidence>
<comment type="similarity">
    <text evidence="1">Belongs to the FldB/FldC dehydratase alpha/beta subunit family.</text>
</comment>
<evidence type="ECO:0000313" key="5">
    <source>
        <dbReference type="EMBL" id="MBI2876175.1"/>
    </source>
</evidence>
<organism evidence="5 6">
    <name type="scientific">Tectimicrobiota bacterium</name>
    <dbReference type="NCBI Taxonomy" id="2528274"/>
    <lineage>
        <taxon>Bacteria</taxon>
        <taxon>Pseudomonadati</taxon>
        <taxon>Nitrospinota/Tectimicrobiota group</taxon>
        <taxon>Candidatus Tectimicrobiota</taxon>
    </lineage>
</organism>
<sequence>DFLDLILFHPICDVSRNLVQIWHRNFPHIPTDLLYLPQNLTSRRSGEYLCDEYARFKRHLEELGGREISTESLRHSLQLYNRQRTLIGQLYQIRRQSPWLISAADTYALLRIGTRIPVEEHLRMLEAVLAWLPGRQAPPLDKIRVVFEGSFCEQPPLEFLQVIEDVCYIIEDDFILSSRWITAPVPEEGDPLRALALSYRDLFSYASIQHDGRYPKSRAFLEKCRRAGAQAVILSPPKFCEPGLDDQVLFAQALQQEGLPYLSMEFEEKMTTFEPVRLQVETFAESLLFYA</sequence>
<keyword evidence="4" id="KW-0411">Iron-sulfur</keyword>
<dbReference type="PANTHER" id="PTHR30548">
    <property type="entry name" value="2-HYDROXYGLUTARYL-COA DEHYDRATASE, D-COMPONENT-RELATED"/>
    <property type="match status" value="1"/>
</dbReference>
<dbReference type="AlphaFoldDB" id="A0A932G085"/>
<dbReference type="EMBL" id="JACPRF010000147">
    <property type="protein sequence ID" value="MBI2876175.1"/>
    <property type="molecule type" value="Genomic_DNA"/>
</dbReference>
<keyword evidence="2" id="KW-0479">Metal-binding</keyword>
<evidence type="ECO:0000256" key="2">
    <source>
        <dbReference type="ARBA" id="ARBA00022723"/>
    </source>
</evidence>
<proteinExistence type="inferred from homology"/>
<dbReference type="Gene3D" id="1.20.1270.370">
    <property type="match status" value="1"/>
</dbReference>
<evidence type="ECO:0000256" key="4">
    <source>
        <dbReference type="ARBA" id="ARBA00023014"/>
    </source>
</evidence>
<dbReference type="GO" id="GO:0051536">
    <property type="term" value="F:iron-sulfur cluster binding"/>
    <property type="evidence" value="ECO:0007669"/>
    <property type="project" value="UniProtKB-KW"/>
</dbReference>
<protein>
    <submittedName>
        <fullName evidence="5">2-hydroxyacyl-CoA dehydratase</fullName>
    </submittedName>
</protein>